<dbReference type="PANTHER" id="PTHR14614:SF147">
    <property type="entry name" value="S-ADENOSYLMETHIONINE-DEPENDENT METHYLTRANSFERASE OF THE SEVEN BETA-STRAND FAMILY"/>
    <property type="match status" value="1"/>
</dbReference>
<comment type="caution">
    <text evidence="1">The sequence shown here is derived from an EMBL/GenBank/DDBJ whole genome shotgun (WGS) entry which is preliminary data.</text>
</comment>
<accession>A0A8H6Y6C0</accession>
<name>A0A8H6Y6C0_9AGAR</name>
<dbReference type="CDD" id="cd02440">
    <property type="entry name" value="AdoMet_MTases"/>
    <property type="match status" value="1"/>
</dbReference>
<organism evidence="1 2">
    <name type="scientific">Mycena venus</name>
    <dbReference type="NCBI Taxonomy" id="2733690"/>
    <lineage>
        <taxon>Eukaryota</taxon>
        <taxon>Fungi</taxon>
        <taxon>Dikarya</taxon>
        <taxon>Basidiomycota</taxon>
        <taxon>Agaricomycotina</taxon>
        <taxon>Agaricomycetes</taxon>
        <taxon>Agaricomycetidae</taxon>
        <taxon>Agaricales</taxon>
        <taxon>Marasmiineae</taxon>
        <taxon>Mycenaceae</taxon>
        <taxon>Mycena</taxon>
    </lineage>
</organism>
<evidence type="ECO:0000313" key="2">
    <source>
        <dbReference type="Proteomes" id="UP000620124"/>
    </source>
</evidence>
<dbReference type="GO" id="GO:0008757">
    <property type="term" value="F:S-adenosylmethionine-dependent methyltransferase activity"/>
    <property type="evidence" value="ECO:0007669"/>
    <property type="project" value="UniProtKB-ARBA"/>
</dbReference>
<gene>
    <name evidence="1" type="ORF">MVEN_01095700</name>
</gene>
<evidence type="ECO:0000313" key="1">
    <source>
        <dbReference type="EMBL" id="KAF7354083.1"/>
    </source>
</evidence>
<dbReference type="PANTHER" id="PTHR14614">
    <property type="entry name" value="HEPATOCELLULAR CARCINOMA-ASSOCIATED ANTIGEN"/>
    <property type="match status" value="1"/>
</dbReference>
<dbReference type="EMBL" id="JACAZI010000008">
    <property type="protein sequence ID" value="KAF7354083.1"/>
    <property type="molecule type" value="Genomic_DNA"/>
</dbReference>
<dbReference type="Pfam" id="PF10294">
    <property type="entry name" value="Methyltransf_16"/>
    <property type="match status" value="1"/>
</dbReference>
<dbReference type="Proteomes" id="UP000620124">
    <property type="component" value="Unassembled WGS sequence"/>
</dbReference>
<dbReference type="InterPro" id="IPR019410">
    <property type="entry name" value="Methyltransf_16"/>
</dbReference>
<sequence length="377" mass="41333">MFPTQPPSLQLPPVRSLITLSPDVLLDCVEYLRLLYTPGVRGSKIRHRLSSDSSELPTAASTALTRPLVSNLDLENTPDMVTWRSDEFERAYTIRWLSYLINNVEKLQGAPSDVDSVVSQAAALLANCAGASSAGVVTRTLDFPSAHGPISITLRDIPLENGDIASVGAQTWGGACVLSEIIAAHPADFGVMPDLPSKLRVLELGAGTGLVGLVLATLAKRMDIPVTVTRSALQCRPTPSIGRCFLKNTDPLPLHAPLDEPFDIILGADIIYEPEHAAWIHACVSRLLDRGRSKSQFHLVIPLRRTHTLESSSVELVFRDCDQDLAQEERTLTILSKETILCDVEEHANNTAEENQKWLKIRLLWRSSKDDSPSNRV</sequence>
<reference evidence="1" key="1">
    <citation type="submission" date="2020-05" db="EMBL/GenBank/DDBJ databases">
        <title>Mycena genomes resolve the evolution of fungal bioluminescence.</title>
        <authorList>
            <person name="Tsai I.J."/>
        </authorList>
    </citation>
    <scope>NUCLEOTIDE SEQUENCE</scope>
    <source>
        <strain evidence="1">CCC161011</strain>
    </source>
</reference>
<dbReference type="SUPFAM" id="SSF53335">
    <property type="entry name" value="S-adenosyl-L-methionine-dependent methyltransferases"/>
    <property type="match status" value="1"/>
</dbReference>
<dbReference type="InterPro" id="IPR029063">
    <property type="entry name" value="SAM-dependent_MTases_sf"/>
</dbReference>
<keyword evidence="2" id="KW-1185">Reference proteome</keyword>
<proteinExistence type="predicted"/>
<protein>
    <submittedName>
        <fullName evidence="1">Uncharacterized protein</fullName>
    </submittedName>
</protein>
<dbReference type="AlphaFoldDB" id="A0A8H6Y6C0"/>
<dbReference type="Gene3D" id="3.40.50.150">
    <property type="entry name" value="Vaccinia Virus protein VP39"/>
    <property type="match status" value="1"/>
</dbReference>
<dbReference type="OrthoDB" id="433955at2759"/>